<dbReference type="Proteomes" id="UP001607303">
    <property type="component" value="Unassembled WGS sequence"/>
</dbReference>
<sequence length="85" mass="9748">MQFVKYSSALNSAIKRWKNCNSDTKMKGAVWAKFYNKFSTDGKIRHVNCFNETESSCSWHRAKVAGTFTYYPSLHDDVSKAILSN</sequence>
<comment type="caution">
    <text evidence="1">The sequence shown here is derived from an EMBL/GenBank/DDBJ whole genome shotgun (WGS) entry which is preliminary data.</text>
</comment>
<protein>
    <submittedName>
        <fullName evidence="1">Uncharacterized protein</fullName>
    </submittedName>
</protein>
<keyword evidence="2" id="KW-1185">Reference proteome</keyword>
<accession>A0ABD2AV15</accession>
<organism evidence="1 2">
    <name type="scientific">Vespula maculifrons</name>
    <name type="common">Eastern yellow jacket</name>
    <name type="synonym">Wasp</name>
    <dbReference type="NCBI Taxonomy" id="7453"/>
    <lineage>
        <taxon>Eukaryota</taxon>
        <taxon>Metazoa</taxon>
        <taxon>Ecdysozoa</taxon>
        <taxon>Arthropoda</taxon>
        <taxon>Hexapoda</taxon>
        <taxon>Insecta</taxon>
        <taxon>Pterygota</taxon>
        <taxon>Neoptera</taxon>
        <taxon>Endopterygota</taxon>
        <taxon>Hymenoptera</taxon>
        <taxon>Apocrita</taxon>
        <taxon>Aculeata</taxon>
        <taxon>Vespoidea</taxon>
        <taxon>Vespidae</taxon>
        <taxon>Vespinae</taxon>
        <taxon>Vespula</taxon>
    </lineage>
</organism>
<reference evidence="1 2" key="1">
    <citation type="journal article" date="2024" name="Ann. Entomol. Soc. Am.">
        <title>Genomic analyses of the southern and eastern yellowjacket wasps (Hymenoptera: Vespidae) reveal evolutionary signatures of social life.</title>
        <authorList>
            <person name="Catto M.A."/>
            <person name="Caine P.B."/>
            <person name="Orr S.E."/>
            <person name="Hunt B.G."/>
            <person name="Goodisman M.A.D."/>
        </authorList>
    </citation>
    <scope>NUCLEOTIDE SEQUENCE [LARGE SCALE GENOMIC DNA]</scope>
    <source>
        <strain evidence="1">232</strain>
        <tissue evidence="1">Head and thorax</tissue>
    </source>
</reference>
<dbReference type="EMBL" id="JAYRBN010000114">
    <property type="protein sequence ID" value="KAL2723530.1"/>
    <property type="molecule type" value="Genomic_DNA"/>
</dbReference>
<name>A0ABD2AV15_VESMC</name>
<feature type="non-terminal residue" evidence="1">
    <location>
        <position position="85"/>
    </location>
</feature>
<dbReference type="AlphaFoldDB" id="A0ABD2AV15"/>
<proteinExistence type="predicted"/>
<evidence type="ECO:0000313" key="1">
    <source>
        <dbReference type="EMBL" id="KAL2723530.1"/>
    </source>
</evidence>
<evidence type="ECO:0000313" key="2">
    <source>
        <dbReference type="Proteomes" id="UP001607303"/>
    </source>
</evidence>
<gene>
    <name evidence="1" type="ORF">V1477_019381</name>
</gene>